<comment type="similarity">
    <text evidence="1">Belongs to the methyltransferase superfamily.</text>
</comment>
<dbReference type="Pfam" id="PF08241">
    <property type="entry name" value="Methyltransf_11"/>
    <property type="match status" value="1"/>
</dbReference>
<dbReference type="RefSeq" id="WP_168608889.1">
    <property type="nucleotide sequence ID" value="NZ_JAAZQD010000002.1"/>
</dbReference>
<sequence length="249" mass="27838">MSFKDHFSGHAELYRQARPVYPPALFDWLAVQAPGTALAWDAGCGNGQVATALAERFARVRATDPSAEQVAQAAPHARIDYRVEPAEQPSLDDASVDLVTVGQALHWFDAGRFFAEVRRVLRPGGLFAAWTYADCHVAPEIDVLKQRVYGELTAPYWPPERRLVESGYADIPMPLETVDTPVFAMQASWTAEQFLAYLRSWSGSQRYRKATGEDAVATIEKALRRAWGDPETTRVVHWDFHVRAGRAPR</sequence>
<protein>
    <submittedName>
        <fullName evidence="5">Class I SAM-dependent methyltransferase</fullName>
    </submittedName>
</protein>
<dbReference type="Gene3D" id="3.40.50.150">
    <property type="entry name" value="Vaccinia Virus protein VP39"/>
    <property type="match status" value="1"/>
</dbReference>
<gene>
    <name evidence="5" type="ORF">HF690_06640</name>
</gene>
<evidence type="ECO:0000313" key="5">
    <source>
        <dbReference type="EMBL" id="NKZ38634.1"/>
    </source>
</evidence>
<dbReference type="GO" id="GO:0008757">
    <property type="term" value="F:S-adenosylmethionine-dependent methyltransferase activity"/>
    <property type="evidence" value="ECO:0007669"/>
    <property type="project" value="InterPro"/>
</dbReference>
<keyword evidence="6" id="KW-1185">Reference proteome</keyword>
<dbReference type="InterPro" id="IPR051052">
    <property type="entry name" value="Diverse_substrate_MTase"/>
</dbReference>
<dbReference type="EMBL" id="JAAZQD010000002">
    <property type="protein sequence ID" value="NKZ38634.1"/>
    <property type="molecule type" value="Genomic_DNA"/>
</dbReference>
<dbReference type="CDD" id="cd02440">
    <property type="entry name" value="AdoMet_MTases"/>
    <property type="match status" value="1"/>
</dbReference>
<dbReference type="Proteomes" id="UP000541636">
    <property type="component" value="Unassembled WGS sequence"/>
</dbReference>
<evidence type="ECO:0000256" key="3">
    <source>
        <dbReference type="ARBA" id="ARBA00022679"/>
    </source>
</evidence>
<dbReference type="PANTHER" id="PTHR44942:SF4">
    <property type="entry name" value="METHYLTRANSFERASE TYPE 11 DOMAIN-CONTAINING PROTEIN"/>
    <property type="match status" value="1"/>
</dbReference>
<keyword evidence="3 5" id="KW-0808">Transferase</keyword>
<evidence type="ECO:0000313" key="6">
    <source>
        <dbReference type="Proteomes" id="UP000541636"/>
    </source>
</evidence>
<feature type="domain" description="Methyltransferase type 11" evidence="4">
    <location>
        <begin position="41"/>
        <end position="128"/>
    </location>
</feature>
<accession>A0A846ZKC4</accession>
<comment type="caution">
    <text evidence="5">The sequence shown here is derived from an EMBL/GenBank/DDBJ whole genome shotgun (WGS) entry which is preliminary data.</text>
</comment>
<dbReference type="GO" id="GO:0032259">
    <property type="term" value="P:methylation"/>
    <property type="evidence" value="ECO:0007669"/>
    <property type="project" value="UniProtKB-KW"/>
</dbReference>
<keyword evidence="2 5" id="KW-0489">Methyltransferase</keyword>
<dbReference type="AlphaFoldDB" id="A0A846ZKC4"/>
<organism evidence="5 6">
    <name type="scientific">Oleiagrimonas citrea</name>
    <dbReference type="NCBI Taxonomy" id="1665687"/>
    <lineage>
        <taxon>Bacteria</taxon>
        <taxon>Pseudomonadati</taxon>
        <taxon>Pseudomonadota</taxon>
        <taxon>Gammaproteobacteria</taxon>
        <taxon>Lysobacterales</taxon>
        <taxon>Rhodanobacteraceae</taxon>
        <taxon>Oleiagrimonas</taxon>
    </lineage>
</organism>
<evidence type="ECO:0000259" key="4">
    <source>
        <dbReference type="Pfam" id="PF08241"/>
    </source>
</evidence>
<name>A0A846ZKC4_9GAMM</name>
<proteinExistence type="inferred from homology"/>
<dbReference type="InterPro" id="IPR029063">
    <property type="entry name" value="SAM-dependent_MTases_sf"/>
</dbReference>
<dbReference type="PANTHER" id="PTHR44942">
    <property type="entry name" value="METHYLTRANSF_11 DOMAIN-CONTAINING PROTEIN"/>
    <property type="match status" value="1"/>
</dbReference>
<evidence type="ECO:0000256" key="1">
    <source>
        <dbReference type="ARBA" id="ARBA00008361"/>
    </source>
</evidence>
<dbReference type="SUPFAM" id="SSF53335">
    <property type="entry name" value="S-adenosyl-L-methionine-dependent methyltransferases"/>
    <property type="match status" value="1"/>
</dbReference>
<reference evidence="5 6" key="1">
    <citation type="journal article" date="2017" name="Int. J. Syst. Evol. Microbiol.">
        <title>Oleiagrimonas citrea sp. nov., a marine bacterium isolated from tidal flat sediment and emended description of the genus Oleiagrimonas Fang et al. 2015 and Oleiagrimonas soli.</title>
        <authorList>
            <person name="Yang S.H."/>
            <person name="Seo H.S."/>
            <person name="Seong C.N."/>
            <person name="Kwon K.K."/>
        </authorList>
    </citation>
    <scope>NUCLEOTIDE SEQUENCE [LARGE SCALE GENOMIC DNA]</scope>
    <source>
        <strain evidence="5 6">MEBiC09124</strain>
    </source>
</reference>
<dbReference type="InterPro" id="IPR013216">
    <property type="entry name" value="Methyltransf_11"/>
</dbReference>
<evidence type="ECO:0000256" key="2">
    <source>
        <dbReference type="ARBA" id="ARBA00022603"/>
    </source>
</evidence>